<gene>
    <name evidence="2" type="ORF">BVG79_p1000021</name>
</gene>
<keyword evidence="2" id="KW-0614">Plasmid</keyword>
<feature type="compositionally biased region" description="Polar residues" evidence="1">
    <location>
        <begin position="83"/>
        <end position="94"/>
    </location>
</feature>
<evidence type="ECO:0000313" key="2">
    <source>
        <dbReference type="EMBL" id="ARO15823.1"/>
    </source>
</evidence>
<geneLocation type="plasmid" evidence="2">
    <name>unnamed1</name>
</geneLocation>
<name>A0A1W6P332_9RHOB</name>
<dbReference type="Proteomes" id="UP000242447">
    <property type="component" value="Plasmid unnamed1"/>
</dbReference>
<reference evidence="2 3" key="1">
    <citation type="submission" date="2017-02" db="EMBL/GenBank/DDBJ databases">
        <title>Ketogulonicigenium robustum SPU B003 Genome sequencing and assembly.</title>
        <authorList>
            <person name="Li Y."/>
            <person name="Liu L."/>
            <person name="Wang C."/>
            <person name="Zhang M."/>
            <person name="Zhang T."/>
            <person name="Zhang Y."/>
        </authorList>
    </citation>
    <scope>NUCLEOTIDE SEQUENCE [LARGE SCALE GENOMIC DNA]</scope>
    <source>
        <strain evidence="2 3">SPU_B003</strain>
        <plasmid evidence="2 3">unnamed1</plasmid>
    </source>
</reference>
<evidence type="ECO:0000256" key="1">
    <source>
        <dbReference type="SAM" id="MobiDB-lite"/>
    </source>
</evidence>
<protein>
    <submittedName>
        <fullName evidence="2">Uncharacterized protein</fullName>
    </submittedName>
</protein>
<proteinExistence type="predicted"/>
<keyword evidence="3" id="KW-1185">Reference proteome</keyword>
<evidence type="ECO:0000313" key="3">
    <source>
        <dbReference type="Proteomes" id="UP000242447"/>
    </source>
</evidence>
<dbReference type="KEGG" id="kro:BVG79_p1000021"/>
<accession>A0A1W6P332</accession>
<sequence length="94" mass="10183">MPPHAQPRLLHQILAITGGAHPSGSIPQQLRAHLQIRLFQRAILGIHRRQPPSHHGTRLAEAGRAVLAPPHSTVGKARARNGQDATALQDQRTA</sequence>
<dbReference type="EMBL" id="CP019938">
    <property type="protein sequence ID" value="ARO15823.1"/>
    <property type="molecule type" value="Genomic_DNA"/>
</dbReference>
<dbReference type="AlphaFoldDB" id="A0A1W6P332"/>
<organism evidence="2 3">
    <name type="scientific">Ketogulonicigenium robustum</name>
    <dbReference type="NCBI Taxonomy" id="92947"/>
    <lineage>
        <taxon>Bacteria</taxon>
        <taxon>Pseudomonadati</taxon>
        <taxon>Pseudomonadota</taxon>
        <taxon>Alphaproteobacteria</taxon>
        <taxon>Rhodobacterales</taxon>
        <taxon>Roseobacteraceae</taxon>
        <taxon>Ketogulonicigenium</taxon>
    </lineage>
</organism>
<feature type="region of interest" description="Disordered" evidence="1">
    <location>
        <begin position="72"/>
        <end position="94"/>
    </location>
</feature>